<organism evidence="2 3">
    <name type="scientific">Azospira oryzae</name>
    <dbReference type="NCBI Taxonomy" id="146939"/>
    <lineage>
        <taxon>Bacteria</taxon>
        <taxon>Pseudomonadati</taxon>
        <taxon>Pseudomonadota</taxon>
        <taxon>Betaproteobacteria</taxon>
        <taxon>Rhodocyclales</taxon>
        <taxon>Rhodocyclaceae</taxon>
        <taxon>Azospira</taxon>
    </lineage>
</organism>
<keyword evidence="2" id="KW-0808">Transferase</keyword>
<proteinExistence type="predicted"/>
<feature type="domain" description="Methyltransferase type 11" evidence="1">
    <location>
        <begin position="52"/>
        <end position="147"/>
    </location>
</feature>
<keyword evidence="3" id="KW-1185">Reference proteome</keyword>
<reference evidence="2 3" key="1">
    <citation type="submission" date="2019-02" db="EMBL/GenBank/DDBJ databases">
        <title>Genomic Encyclopedia of Type Strains, Phase IV (KMG-IV): sequencing the most valuable type-strain genomes for metagenomic binning, comparative biology and taxonomic classification.</title>
        <authorList>
            <person name="Goeker M."/>
        </authorList>
    </citation>
    <scope>NUCLEOTIDE SEQUENCE [LARGE SCALE GENOMIC DNA]</scope>
    <source>
        <strain evidence="2 3">DSM 21223</strain>
    </source>
</reference>
<evidence type="ECO:0000313" key="2">
    <source>
        <dbReference type="EMBL" id="RZT89465.1"/>
    </source>
</evidence>
<dbReference type="Proteomes" id="UP000292136">
    <property type="component" value="Unassembled WGS sequence"/>
</dbReference>
<name>A0ABY0IPG7_9RHOO</name>
<dbReference type="PANTHER" id="PTHR42912">
    <property type="entry name" value="METHYLTRANSFERASE"/>
    <property type="match status" value="1"/>
</dbReference>
<comment type="caution">
    <text evidence="2">The sequence shown here is derived from an EMBL/GenBank/DDBJ whole genome shotgun (WGS) entry which is preliminary data.</text>
</comment>
<dbReference type="GO" id="GO:0032259">
    <property type="term" value="P:methylation"/>
    <property type="evidence" value="ECO:0007669"/>
    <property type="project" value="UniProtKB-KW"/>
</dbReference>
<accession>A0ABY0IPG7</accession>
<evidence type="ECO:0000313" key="3">
    <source>
        <dbReference type="Proteomes" id="UP000292136"/>
    </source>
</evidence>
<dbReference type="RefSeq" id="WP_165397429.1">
    <property type="nucleotide sequence ID" value="NZ_SHKM01000001.1"/>
</dbReference>
<gene>
    <name evidence="2" type="ORF">EV678_0251</name>
</gene>
<dbReference type="InterPro" id="IPR013216">
    <property type="entry name" value="Methyltransf_11"/>
</dbReference>
<keyword evidence="2" id="KW-0489">Methyltransferase</keyword>
<dbReference type="Gene3D" id="3.40.50.150">
    <property type="entry name" value="Vaccinia Virus protein VP39"/>
    <property type="match status" value="1"/>
</dbReference>
<dbReference type="EMBL" id="SHKM01000001">
    <property type="protein sequence ID" value="RZT89465.1"/>
    <property type="molecule type" value="Genomic_DNA"/>
</dbReference>
<dbReference type="Pfam" id="PF08241">
    <property type="entry name" value="Methyltransf_11"/>
    <property type="match status" value="1"/>
</dbReference>
<protein>
    <submittedName>
        <fullName evidence="2">Methyltransferase family protein</fullName>
    </submittedName>
</protein>
<dbReference type="InterPro" id="IPR050508">
    <property type="entry name" value="Methyltransf_Superfamily"/>
</dbReference>
<dbReference type="GO" id="GO:0008168">
    <property type="term" value="F:methyltransferase activity"/>
    <property type="evidence" value="ECO:0007669"/>
    <property type="project" value="UniProtKB-KW"/>
</dbReference>
<dbReference type="SUPFAM" id="SSF53335">
    <property type="entry name" value="S-adenosyl-L-methionine-dependent methyltransferases"/>
    <property type="match status" value="1"/>
</dbReference>
<sequence length="267" mass="29213">MPDIYNTITEAAAEVTARIAEVLEIRAAEPQQRRMLETYLAEIPFPADARVLEVGCGTGAVARRLAAWPGVVEVVGLDPSPIFLAKARELGAHLPHLSFREGGAHGLPFADGHFDVVIFHTTLCHLSQPLDALQEAHRVLRPGGRLAVFDGDYASTTFGTGDLDPLEICAHAFREHFIDDSWIARRTPLLARQAGFRVDAFHSHGYTESSAPSYLYTVVDRGADALADEGRIGRPLAEALKAEARRRAEAHQFFGHIGYTSLIAERL</sequence>
<dbReference type="InterPro" id="IPR029063">
    <property type="entry name" value="SAM-dependent_MTases_sf"/>
</dbReference>
<dbReference type="PANTHER" id="PTHR42912:SF80">
    <property type="entry name" value="METHYLTRANSFERASE DOMAIN-CONTAINING PROTEIN"/>
    <property type="match status" value="1"/>
</dbReference>
<evidence type="ECO:0000259" key="1">
    <source>
        <dbReference type="Pfam" id="PF08241"/>
    </source>
</evidence>
<dbReference type="CDD" id="cd02440">
    <property type="entry name" value="AdoMet_MTases"/>
    <property type="match status" value="1"/>
</dbReference>